<comment type="caution">
    <text evidence="1">The sequence shown here is derived from an EMBL/GenBank/DDBJ whole genome shotgun (WGS) entry which is preliminary data.</text>
</comment>
<accession>A0ACB8AJ72</accession>
<sequence>MPEKVLSQTDSQTGNKKRNTKTTGWMHLMDSGAREHSESNNSMLSRAIDGHAYHFFLRRGGHARDWDDNAKENTREEMLQIWRNSEWGGLLKRRRNEGSSVSRHWVGGSFEVGTVLGVNIINHVSGGSQRDQNAITSNTTNRALQTKTDNAASPDVRPPSVTPSDRSSQGSRSRNSFEAYPGAASASDTNHGSFGGVHSSSSALLTSGGSPALFDTNEGNTGKDLLNSTPSGSDPLPDTSHVDNNPTRNSQSVAQMTLKSKPSNLLAQSKRKGKNVHYPDSNPVVQPPRELEGESPVPPFEVLTRSGSIVDETSAGATIDPVRRGPSTGDIVLRDRMLVRVSYTKSESLSTGFDETQNRTTPDLQYEDWAEFLVVWKKDKVEMYEDYIFPGKEFLTGHKHLAFLIPLESPNTRLSLYSFVDLTFCITCPPTPVRSSESKARAILHRAKEGTNVFIFKHKSRTRAMDWVWQLWRRLGNQIPSTIEIRCPNIEARFKIDIPIIDVVNVEKAYTMFSRSNIINLIHKSLDSAHHSGNAASRDWKHVMEPEIARGKALKLAWRMDTKLDWIWQEEDIEGNRRPWAILYGLVLKQARKSSHLELRLAEHLPSTIHVPGGTKLYEPPAIEGYLDRIKPNTQSKQPVYLSTHDGNLFSISPSDAHPPTPPNVHLSHGIPENQTDRTDTTTLHNNEIRRGATQITTAQGVLDVRNIAFVRRASDLVPQYQINVAKEDGGDADQDAIVDVDDEGDEGGLDGMMKAKNKVTLRIQRSFEIILNSGLVLRYEAYSCQTSIEWINKLRALVIYWKYRHRIDTQDEMELAYSTSHRSRPTPHINKYGHAGGHEIPPEPSVDSESSLPALGSLYHWCILAGCRSIIRSGRVFVKKGLRGRYKLVQLHLVSGHLVQYHISPKSTLHHRRSKEISLVDAYICSGYLAALSLRGGEYIADSANAPRRYEDGLEADDPEEDMLFIIRYRKNKHPAASSSMTNVNTNGVGSIPPLSSKHKIVVFRARSKIERDVWCWALSCEIEKLVRSNRDREEKLRGTGGWVNNVQS</sequence>
<reference evidence="1" key="1">
    <citation type="journal article" date="2021" name="New Phytol.">
        <title>Evolutionary innovations through gain and loss of genes in the ectomycorrhizal Boletales.</title>
        <authorList>
            <person name="Wu G."/>
            <person name="Miyauchi S."/>
            <person name="Morin E."/>
            <person name="Kuo A."/>
            <person name="Drula E."/>
            <person name="Varga T."/>
            <person name="Kohler A."/>
            <person name="Feng B."/>
            <person name="Cao Y."/>
            <person name="Lipzen A."/>
            <person name="Daum C."/>
            <person name="Hundley H."/>
            <person name="Pangilinan J."/>
            <person name="Johnson J."/>
            <person name="Barry K."/>
            <person name="LaButti K."/>
            <person name="Ng V."/>
            <person name="Ahrendt S."/>
            <person name="Min B."/>
            <person name="Choi I.G."/>
            <person name="Park H."/>
            <person name="Plett J.M."/>
            <person name="Magnuson J."/>
            <person name="Spatafora J.W."/>
            <person name="Nagy L.G."/>
            <person name="Henrissat B."/>
            <person name="Grigoriev I.V."/>
            <person name="Yang Z.L."/>
            <person name="Xu J."/>
            <person name="Martin F.M."/>
        </authorList>
    </citation>
    <scope>NUCLEOTIDE SEQUENCE</scope>
    <source>
        <strain evidence="1">ATCC 28755</strain>
    </source>
</reference>
<keyword evidence="2" id="KW-1185">Reference proteome</keyword>
<evidence type="ECO:0000313" key="2">
    <source>
        <dbReference type="Proteomes" id="UP000790377"/>
    </source>
</evidence>
<dbReference type="EMBL" id="MU267631">
    <property type="protein sequence ID" value="KAH7913406.1"/>
    <property type="molecule type" value="Genomic_DNA"/>
</dbReference>
<evidence type="ECO:0000313" key="1">
    <source>
        <dbReference type="EMBL" id="KAH7913406.1"/>
    </source>
</evidence>
<dbReference type="Proteomes" id="UP000790377">
    <property type="component" value="Unassembled WGS sequence"/>
</dbReference>
<organism evidence="1 2">
    <name type="scientific">Hygrophoropsis aurantiaca</name>
    <dbReference type="NCBI Taxonomy" id="72124"/>
    <lineage>
        <taxon>Eukaryota</taxon>
        <taxon>Fungi</taxon>
        <taxon>Dikarya</taxon>
        <taxon>Basidiomycota</taxon>
        <taxon>Agaricomycotina</taxon>
        <taxon>Agaricomycetes</taxon>
        <taxon>Agaricomycetidae</taxon>
        <taxon>Boletales</taxon>
        <taxon>Coniophorineae</taxon>
        <taxon>Hygrophoropsidaceae</taxon>
        <taxon>Hygrophoropsis</taxon>
    </lineage>
</organism>
<proteinExistence type="predicted"/>
<gene>
    <name evidence="1" type="ORF">BJ138DRAFT_1146133</name>
</gene>
<protein>
    <submittedName>
        <fullName evidence="1">Pleckstrin homology domain-containing protein</fullName>
    </submittedName>
</protein>
<name>A0ACB8AJ72_9AGAM</name>